<dbReference type="InterPro" id="IPR040028">
    <property type="entry name" value="IFTAP"/>
</dbReference>
<dbReference type="GO" id="GO:0120160">
    <property type="term" value="F:intraciliary transport particle A binding"/>
    <property type="evidence" value="ECO:0007669"/>
    <property type="project" value="TreeGrafter"/>
</dbReference>
<organism evidence="2 3">
    <name type="scientific">Phasianus colchicus</name>
    <name type="common">Common pheasant</name>
    <dbReference type="NCBI Taxonomy" id="9054"/>
    <lineage>
        <taxon>Eukaryota</taxon>
        <taxon>Metazoa</taxon>
        <taxon>Chordata</taxon>
        <taxon>Craniata</taxon>
        <taxon>Vertebrata</taxon>
        <taxon>Euteleostomi</taxon>
        <taxon>Archelosauria</taxon>
        <taxon>Archosauria</taxon>
        <taxon>Dinosauria</taxon>
        <taxon>Saurischia</taxon>
        <taxon>Theropoda</taxon>
        <taxon>Coelurosauria</taxon>
        <taxon>Aves</taxon>
        <taxon>Neognathae</taxon>
        <taxon>Galloanserae</taxon>
        <taxon>Galliformes</taxon>
        <taxon>Phasianidae</taxon>
        <taxon>Phasianinae</taxon>
        <taxon>Phasianus</taxon>
    </lineage>
</organism>
<dbReference type="AlphaFoldDB" id="A0A669PGZ8"/>
<dbReference type="Proteomes" id="UP000472261">
    <property type="component" value="Unplaced"/>
</dbReference>
<reference evidence="2" key="2">
    <citation type="submission" date="2025-09" db="UniProtKB">
        <authorList>
            <consortium name="Ensembl"/>
        </authorList>
    </citation>
    <scope>IDENTIFICATION</scope>
</reference>
<dbReference type="Ensembl" id="ENSPCLT00000009087.1">
    <property type="protein sequence ID" value="ENSPCLP00000006655.1"/>
    <property type="gene ID" value="ENSPCLG00000005515.1"/>
</dbReference>
<dbReference type="GO" id="GO:0097731">
    <property type="term" value="C:9+0 non-motile cilium"/>
    <property type="evidence" value="ECO:0007669"/>
    <property type="project" value="TreeGrafter"/>
</dbReference>
<reference evidence="2" key="1">
    <citation type="submission" date="2025-08" db="UniProtKB">
        <authorList>
            <consortium name="Ensembl"/>
        </authorList>
    </citation>
    <scope>IDENTIFICATION</scope>
</reference>
<keyword evidence="3" id="KW-1185">Reference proteome</keyword>
<dbReference type="Pfam" id="PF17722">
    <property type="entry name" value="IFTAP"/>
    <property type="match status" value="2"/>
</dbReference>
<sequence length="248" mass="27949">MEEQLINNCILDQFINSHEQSYEEFLSTFTYLLKEEERKMVQGCKKSLRKSLSASEISNGDKQDGLLERSKEKLVSFPPQTPNENKTVINESWKSGDSDGNGLSLSERAQVDCYLETDLDGEPCNAGSFVLPGEVEEIGTCCLPPFEKSFQEKLKISSVQQPLDNKAEEAFSLLKLCPGHHFILASDECALRCCVILAQILRLLGDDVQPFLLDEEFDYDNVALTSKFSEAELMPMLELSEEKKRGEM</sequence>
<dbReference type="OMA" id="INNCILD"/>
<accession>A0A669PGZ8</accession>
<dbReference type="PANTHER" id="PTHR35543">
    <property type="entry name" value="PROTEIN C11ORF74"/>
    <property type="match status" value="1"/>
</dbReference>
<feature type="compositionally biased region" description="Polar residues" evidence="1">
    <location>
        <begin position="82"/>
        <end position="93"/>
    </location>
</feature>
<evidence type="ECO:0000313" key="2">
    <source>
        <dbReference type="Ensembl" id="ENSPCLP00000006655.1"/>
    </source>
</evidence>
<dbReference type="PANTHER" id="PTHR35543:SF1">
    <property type="entry name" value="INTRAFLAGELLAR TRANSPORT-ASSOCIATED PROTEIN"/>
    <property type="match status" value="1"/>
</dbReference>
<name>A0A669PGZ8_PHACC</name>
<evidence type="ECO:0000313" key="3">
    <source>
        <dbReference type="Proteomes" id="UP000472261"/>
    </source>
</evidence>
<dbReference type="GO" id="GO:0007283">
    <property type="term" value="P:spermatogenesis"/>
    <property type="evidence" value="ECO:0007669"/>
    <property type="project" value="TreeGrafter"/>
</dbReference>
<feature type="region of interest" description="Disordered" evidence="1">
    <location>
        <begin position="77"/>
        <end position="102"/>
    </location>
</feature>
<protein>
    <submittedName>
        <fullName evidence="2">Intraflagellar transport associated protein</fullName>
    </submittedName>
</protein>
<dbReference type="GO" id="GO:0007340">
    <property type="term" value="P:acrosome reaction"/>
    <property type="evidence" value="ECO:0007669"/>
    <property type="project" value="TreeGrafter"/>
</dbReference>
<evidence type="ECO:0000256" key="1">
    <source>
        <dbReference type="SAM" id="MobiDB-lite"/>
    </source>
</evidence>
<proteinExistence type="predicted"/>
<dbReference type="GO" id="GO:0005829">
    <property type="term" value="C:cytosol"/>
    <property type="evidence" value="ECO:0007669"/>
    <property type="project" value="TreeGrafter"/>
</dbReference>